<dbReference type="AlphaFoldDB" id="A0A4Z1KNK4"/>
<evidence type="ECO:0000313" key="2">
    <source>
        <dbReference type="Proteomes" id="UP000297280"/>
    </source>
</evidence>
<accession>A0A4Z1KNK4</accession>
<protein>
    <submittedName>
        <fullName evidence="1">Uncharacterized protein</fullName>
    </submittedName>
</protein>
<reference evidence="1 2" key="1">
    <citation type="submission" date="2017-12" db="EMBL/GenBank/DDBJ databases">
        <title>Comparative genomics of Botrytis spp.</title>
        <authorList>
            <person name="Valero-Jimenez C.A."/>
            <person name="Tapia P."/>
            <person name="Veloso J."/>
            <person name="Silva-Moreno E."/>
            <person name="Staats M."/>
            <person name="Valdes J.H."/>
            <person name="Van Kan J.A.L."/>
        </authorList>
    </citation>
    <scope>NUCLEOTIDE SEQUENCE [LARGE SCALE GENOMIC DNA]</scope>
    <source>
        <strain evidence="1 2">MUCL3349</strain>
    </source>
</reference>
<evidence type="ECO:0000313" key="1">
    <source>
        <dbReference type="EMBL" id="TGO87038.1"/>
    </source>
</evidence>
<proteinExistence type="predicted"/>
<organism evidence="1 2">
    <name type="scientific">Botrytis porri</name>
    <dbReference type="NCBI Taxonomy" id="87229"/>
    <lineage>
        <taxon>Eukaryota</taxon>
        <taxon>Fungi</taxon>
        <taxon>Dikarya</taxon>
        <taxon>Ascomycota</taxon>
        <taxon>Pezizomycotina</taxon>
        <taxon>Leotiomycetes</taxon>
        <taxon>Helotiales</taxon>
        <taxon>Sclerotiniaceae</taxon>
        <taxon>Botrytis</taxon>
    </lineage>
</organism>
<dbReference type="EMBL" id="PQXO01000255">
    <property type="protein sequence ID" value="TGO87038.1"/>
    <property type="molecule type" value="Genomic_DNA"/>
</dbReference>
<gene>
    <name evidence="1" type="ORF">BPOR_0255g00030</name>
</gene>
<comment type="caution">
    <text evidence="1">The sequence shown here is derived from an EMBL/GenBank/DDBJ whole genome shotgun (WGS) entry which is preliminary data.</text>
</comment>
<name>A0A4Z1KNK4_9HELO</name>
<sequence>MKSVIPQGDKLGYKRVFRENSVYKQRPRYDDLISSPGDVSGHTQLKVLKASLEARVLTIEQ</sequence>
<dbReference type="Proteomes" id="UP000297280">
    <property type="component" value="Unassembled WGS sequence"/>
</dbReference>
<keyword evidence="2" id="KW-1185">Reference proteome</keyword>